<gene>
    <name evidence="2" type="ORF">E1B28_003185</name>
</gene>
<dbReference type="Proteomes" id="UP001049176">
    <property type="component" value="Chromosome 11"/>
</dbReference>
<feature type="compositionally biased region" description="Acidic residues" evidence="1">
    <location>
        <begin position="64"/>
        <end position="73"/>
    </location>
</feature>
<dbReference type="EMBL" id="CM032191">
    <property type="protein sequence ID" value="KAG7085638.1"/>
    <property type="molecule type" value="Genomic_DNA"/>
</dbReference>
<comment type="caution">
    <text evidence="2">The sequence shown here is derived from an EMBL/GenBank/DDBJ whole genome shotgun (WGS) entry which is preliminary data.</text>
</comment>
<organism evidence="2 3">
    <name type="scientific">Marasmius oreades</name>
    <name type="common">fairy-ring Marasmius</name>
    <dbReference type="NCBI Taxonomy" id="181124"/>
    <lineage>
        <taxon>Eukaryota</taxon>
        <taxon>Fungi</taxon>
        <taxon>Dikarya</taxon>
        <taxon>Basidiomycota</taxon>
        <taxon>Agaricomycotina</taxon>
        <taxon>Agaricomycetes</taxon>
        <taxon>Agaricomycetidae</taxon>
        <taxon>Agaricales</taxon>
        <taxon>Marasmiineae</taxon>
        <taxon>Marasmiaceae</taxon>
        <taxon>Marasmius</taxon>
    </lineage>
</organism>
<feature type="region of interest" description="Disordered" evidence="1">
    <location>
        <begin position="41"/>
        <end position="74"/>
    </location>
</feature>
<proteinExistence type="predicted"/>
<reference evidence="2" key="1">
    <citation type="journal article" date="2021" name="Genome Biol. Evol.">
        <title>The assembled and annotated genome of the fairy-ring fungus Marasmius oreades.</title>
        <authorList>
            <person name="Hiltunen M."/>
            <person name="Ament-Velasquez S.L."/>
            <person name="Johannesson H."/>
        </authorList>
    </citation>
    <scope>NUCLEOTIDE SEQUENCE</scope>
    <source>
        <strain evidence="2">03SP1</strain>
    </source>
</reference>
<protein>
    <submittedName>
        <fullName evidence="2">Uncharacterized protein</fullName>
    </submittedName>
</protein>
<dbReference type="KEGG" id="more:E1B28_003185"/>
<evidence type="ECO:0000313" key="2">
    <source>
        <dbReference type="EMBL" id="KAG7085638.1"/>
    </source>
</evidence>
<evidence type="ECO:0000256" key="1">
    <source>
        <dbReference type="SAM" id="MobiDB-lite"/>
    </source>
</evidence>
<dbReference type="AlphaFoldDB" id="A0A9P7UK80"/>
<name>A0A9P7UK80_9AGAR</name>
<accession>A0A9P7UK80</accession>
<keyword evidence="3" id="KW-1185">Reference proteome</keyword>
<feature type="compositionally biased region" description="Basic and acidic residues" evidence="1">
    <location>
        <begin position="48"/>
        <end position="62"/>
    </location>
</feature>
<sequence>MSPDNTILAEAKVPGPSHLSPLPVIPSSVLLESFHLAKTSKQVNPADVDNKSIEGDVDKGIEETAGEDNDEEGAAVRVSNGAIKLSDKELETLPILPVPGPLRSYCDSGGWLRKANFKESSQEASTARLSITGGAEGLSLIIAGFLFAGLL</sequence>
<dbReference type="GeneID" id="66072261"/>
<dbReference type="RefSeq" id="XP_043002109.1">
    <property type="nucleotide sequence ID" value="XM_043160153.1"/>
</dbReference>
<evidence type="ECO:0000313" key="3">
    <source>
        <dbReference type="Proteomes" id="UP001049176"/>
    </source>
</evidence>